<reference evidence="2" key="2">
    <citation type="submission" date="2023-01" db="EMBL/GenBank/DDBJ databases">
        <title>Draft genome sequence of Maritalea porphyrae strain NBRC 107169.</title>
        <authorList>
            <person name="Sun Q."/>
            <person name="Mori K."/>
        </authorList>
    </citation>
    <scope>NUCLEOTIDE SEQUENCE</scope>
    <source>
        <strain evidence="2">NBRC 107169</strain>
    </source>
</reference>
<dbReference type="PROSITE" id="PS50830">
    <property type="entry name" value="TNASE_3"/>
    <property type="match status" value="1"/>
</dbReference>
<organism evidence="2 3">
    <name type="scientific">Maritalea porphyrae</name>
    <dbReference type="NCBI Taxonomy" id="880732"/>
    <lineage>
        <taxon>Bacteria</taxon>
        <taxon>Pseudomonadati</taxon>
        <taxon>Pseudomonadota</taxon>
        <taxon>Alphaproteobacteria</taxon>
        <taxon>Hyphomicrobiales</taxon>
        <taxon>Devosiaceae</taxon>
        <taxon>Maritalea</taxon>
    </lineage>
</organism>
<evidence type="ECO:0000313" key="3">
    <source>
        <dbReference type="Proteomes" id="UP001161405"/>
    </source>
</evidence>
<accession>A0ABQ5UVQ4</accession>
<reference evidence="2" key="1">
    <citation type="journal article" date="2014" name="Int. J. Syst. Evol. Microbiol.">
        <title>Complete genome of a new Firmicutes species belonging to the dominant human colonic microbiota ('Ruminococcus bicirculans') reveals two chromosomes and a selective capacity to utilize plant glucans.</title>
        <authorList>
            <consortium name="NISC Comparative Sequencing Program"/>
            <person name="Wegmann U."/>
            <person name="Louis P."/>
            <person name="Goesmann A."/>
            <person name="Henrissat B."/>
            <person name="Duncan S.H."/>
            <person name="Flint H.J."/>
        </authorList>
    </citation>
    <scope>NUCLEOTIDE SEQUENCE</scope>
    <source>
        <strain evidence="2">NBRC 107169</strain>
    </source>
</reference>
<dbReference type="Proteomes" id="UP001161405">
    <property type="component" value="Unassembled WGS sequence"/>
</dbReference>
<gene>
    <name evidence="2" type="ORF">GCM10007879_23160</name>
</gene>
<feature type="domain" description="TNase-like" evidence="1">
    <location>
        <begin position="31"/>
        <end position="144"/>
    </location>
</feature>
<evidence type="ECO:0000259" key="1">
    <source>
        <dbReference type="PROSITE" id="PS50830"/>
    </source>
</evidence>
<dbReference type="Gene3D" id="2.40.50.90">
    <property type="match status" value="1"/>
</dbReference>
<comment type="caution">
    <text evidence="2">The sequence shown here is derived from an EMBL/GenBank/DDBJ whole genome shotgun (WGS) entry which is preliminary data.</text>
</comment>
<dbReference type="Pfam" id="PF00565">
    <property type="entry name" value="SNase"/>
    <property type="match status" value="1"/>
</dbReference>
<dbReference type="EMBL" id="BSNI01000002">
    <property type="protein sequence ID" value="GLQ18067.1"/>
    <property type="molecule type" value="Genomic_DNA"/>
</dbReference>
<proteinExistence type="predicted"/>
<name>A0ABQ5UVQ4_9HYPH</name>
<dbReference type="PANTHER" id="PTHR12302:SF26">
    <property type="entry name" value="BLR1266 PROTEIN"/>
    <property type="match status" value="1"/>
</dbReference>
<dbReference type="PANTHER" id="PTHR12302">
    <property type="entry name" value="EBNA2 BINDING PROTEIN P100"/>
    <property type="match status" value="1"/>
</dbReference>
<dbReference type="InterPro" id="IPR016071">
    <property type="entry name" value="Staphylococal_nuclease_OB-fold"/>
</dbReference>
<dbReference type="SMART" id="SM00318">
    <property type="entry name" value="SNc"/>
    <property type="match status" value="1"/>
</dbReference>
<dbReference type="SUPFAM" id="SSF50199">
    <property type="entry name" value="Staphylococcal nuclease"/>
    <property type="match status" value="1"/>
</dbReference>
<sequence>MRFAIALLFGAALIWMVLATSDELPSNISGVARVVDGDSLEVAGENVRIKGIDAPELDQECNANGAAWACGQSAKRALTELIGGDLVQCRVSGRDKYRRYLAICEVQGKDIGKWMVTHGWAISYGDYEFDEAIARRSGFGIWQGEFDTPQNWRQKSQIQGGGFSVFEWLANFL</sequence>
<dbReference type="InterPro" id="IPR035437">
    <property type="entry name" value="SNase_OB-fold_sf"/>
</dbReference>
<keyword evidence="3" id="KW-1185">Reference proteome</keyword>
<protein>
    <recommendedName>
        <fullName evidence="1">TNase-like domain-containing protein</fullName>
    </recommendedName>
</protein>
<evidence type="ECO:0000313" key="2">
    <source>
        <dbReference type="EMBL" id="GLQ18067.1"/>
    </source>
</evidence>